<name>A0A931DJ16_9ACTN</name>
<accession>A0A931DJ16</accession>
<dbReference type="Pfam" id="PF00067">
    <property type="entry name" value="p450"/>
    <property type="match status" value="1"/>
</dbReference>
<dbReference type="PANTHER" id="PTHR46696:SF4">
    <property type="entry name" value="BIOTIN BIOSYNTHESIS CYTOCHROME P450"/>
    <property type="match status" value="1"/>
</dbReference>
<dbReference type="InterPro" id="IPR001128">
    <property type="entry name" value="Cyt_P450"/>
</dbReference>
<evidence type="ECO:0000256" key="2">
    <source>
        <dbReference type="ARBA" id="ARBA00022617"/>
    </source>
</evidence>
<comment type="similarity">
    <text evidence="1 7">Belongs to the cytochrome P450 family.</text>
</comment>
<evidence type="ECO:0000313" key="8">
    <source>
        <dbReference type="EMBL" id="MBG6089067.1"/>
    </source>
</evidence>
<organism evidence="8 9">
    <name type="scientific">Actinomadura viridis</name>
    <dbReference type="NCBI Taxonomy" id="58110"/>
    <lineage>
        <taxon>Bacteria</taxon>
        <taxon>Bacillati</taxon>
        <taxon>Actinomycetota</taxon>
        <taxon>Actinomycetes</taxon>
        <taxon>Streptosporangiales</taxon>
        <taxon>Thermomonosporaceae</taxon>
        <taxon>Actinomadura</taxon>
    </lineage>
</organism>
<dbReference type="FunFam" id="1.10.630.10:FF:000018">
    <property type="entry name" value="Cytochrome P450 monooxygenase"/>
    <property type="match status" value="1"/>
</dbReference>
<dbReference type="AlphaFoldDB" id="A0A931DJ16"/>
<dbReference type="SUPFAM" id="SSF48264">
    <property type="entry name" value="Cytochrome P450"/>
    <property type="match status" value="1"/>
</dbReference>
<keyword evidence="2 7" id="KW-0349">Heme</keyword>
<keyword evidence="3 7" id="KW-0479">Metal-binding</keyword>
<keyword evidence="6 7" id="KW-0503">Monooxygenase</keyword>
<reference evidence="8" key="1">
    <citation type="submission" date="2020-11" db="EMBL/GenBank/DDBJ databases">
        <title>Sequencing the genomes of 1000 actinobacteria strains.</title>
        <authorList>
            <person name="Klenk H.-P."/>
        </authorList>
    </citation>
    <scope>NUCLEOTIDE SEQUENCE</scope>
    <source>
        <strain evidence="8">DSM 43175</strain>
    </source>
</reference>
<sequence length="401" mass="44585">MPDHPTNEAINLISGEFWGRDPHEELRWMRENAPVYRDENGGVWGISKHADVKLVSRMPGVFSSAHGIRADTDPMPMMIDMDDPEHKLRRKLVSAGFTPRRVAAQEDYLRRVCDEIIDGICERGECDFVADVAAPLPLIVIGDALGVAPEDRSMLLAWSDDMLRALTGGDDPDLLVKAGEAFGGFTEYATRAARERLDDPRDDLMSVLVHAEIDGDRLDLDSLVQESLLILIGGDETTRHVISGGMYQLCAHPGQRRRLIEDPGGIPAAVEEMLRWVSPIKNMNRTATRDFELRGQRIRAGDDVLLLYPSANRDADVFDDPFRFDTARTPNDHIAFGNGPHFCLGNSLARLELKVMFERLLARLPDIEPVDGGEPACRPANFVSGYETFKVRFTPSAPQSG</sequence>
<gene>
    <name evidence="8" type="ORF">IW256_003180</name>
</gene>
<dbReference type="Gene3D" id="1.10.630.10">
    <property type="entry name" value="Cytochrome P450"/>
    <property type="match status" value="1"/>
</dbReference>
<evidence type="ECO:0000313" key="9">
    <source>
        <dbReference type="Proteomes" id="UP000614047"/>
    </source>
</evidence>
<protein>
    <submittedName>
        <fullName evidence="8">Cytochrome P450 family 142 subfamily A polypeptide 1</fullName>
    </submittedName>
</protein>
<dbReference type="GO" id="GO:0006707">
    <property type="term" value="P:cholesterol catabolic process"/>
    <property type="evidence" value="ECO:0007669"/>
    <property type="project" value="TreeGrafter"/>
</dbReference>
<proteinExistence type="inferred from homology"/>
<dbReference type="RefSeq" id="WP_197011712.1">
    <property type="nucleotide sequence ID" value="NZ_BAABES010000022.1"/>
</dbReference>
<dbReference type="PRINTS" id="PR00359">
    <property type="entry name" value="BP450"/>
</dbReference>
<dbReference type="InterPro" id="IPR002397">
    <property type="entry name" value="Cyt_P450_B"/>
</dbReference>
<dbReference type="InterPro" id="IPR036396">
    <property type="entry name" value="Cyt_P450_sf"/>
</dbReference>
<dbReference type="GO" id="GO:0036199">
    <property type="term" value="F:cholest-4-en-3-one 26-monooxygenase activity"/>
    <property type="evidence" value="ECO:0007669"/>
    <property type="project" value="TreeGrafter"/>
</dbReference>
<keyword evidence="9" id="KW-1185">Reference proteome</keyword>
<comment type="caution">
    <text evidence="8">The sequence shown here is derived from an EMBL/GenBank/DDBJ whole genome shotgun (WGS) entry which is preliminary data.</text>
</comment>
<evidence type="ECO:0000256" key="5">
    <source>
        <dbReference type="ARBA" id="ARBA00023004"/>
    </source>
</evidence>
<evidence type="ECO:0000256" key="4">
    <source>
        <dbReference type="ARBA" id="ARBA00023002"/>
    </source>
</evidence>
<keyword evidence="5 7" id="KW-0408">Iron</keyword>
<dbReference type="Proteomes" id="UP000614047">
    <property type="component" value="Unassembled WGS sequence"/>
</dbReference>
<dbReference type="InterPro" id="IPR017972">
    <property type="entry name" value="Cyt_P450_CS"/>
</dbReference>
<evidence type="ECO:0000256" key="6">
    <source>
        <dbReference type="ARBA" id="ARBA00023033"/>
    </source>
</evidence>
<evidence type="ECO:0000256" key="7">
    <source>
        <dbReference type="RuleBase" id="RU000461"/>
    </source>
</evidence>
<evidence type="ECO:0000256" key="1">
    <source>
        <dbReference type="ARBA" id="ARBA00010617"/>
    </source>
</evidence>
<dbReference type="PANTHER" id="PTHR46696">
    <property type="entry name" value="P450, PUTATIVE (EUROFUNG)-RELATED"/>
    <property type="match status" value="1"/>
</dbReference>
<dbReference type="GO" id="GO:0008395">
    <property type="term" value="F:steroid hydroxylase activity"/>
    <property type="evidence" value="ECO:0007669"/>
    <property type="project" value="TreeGrafter"/>
</dbReference>
<dbReference type="GO" id="GO:0020037">
    <property type="term" value="F:heme binding"/>
    <property type="evidence" value="ECO:0007669"/>
    <property type="project" value="InterPro"/>
</dbReference>
<dbReference type="CDD" id="cd11033">
    <property type="entry name" value="CYP142-like"/>
    <property type="match status" value="1"/>
</dbReference>
<dbReference type="GO" id="GO:0005506">
    <property type="term" value="F:iron ion binding"/>
    <property type="evidence" value="ECO:0007669"/>
    <property type="project" value="InterPro"/>
</dbReference>
<evidence type="ECO:0000256" key="3">
    <source>
        <dbReference type="ARBA" id="ARBA00022723"/>
    </source>
</evidence>
<dbReference type="PROSITE" id="PS00086">
    <property type="entry name" value="CYTOCHROME_P450"/>
    <property type="match status" value="1"/>
</dbReference>
<dbReference type="EMBL" id="JADOUA010000001">
    <property type="protein sequence ID" value="MBG6089067.1"/>
    <property type="molecule type" value="Genomic_DNA"/>
</dbReference>
<keyword evidence="4 7" id="KW-0560">Oxidoreductase</keyword>
<dbReference type="PRINTS" id="PR00385">
    <property type="entry name" value="P450"/>
</dbReference>